<accession>A0A9P4QYK7</accession>
<comment type="catalytic activity">
    <reaction evidence="9">
        <text>2 L-dopa + O2 = 2 L-dopaquinone + 2 H2O</text>
        <dbReference type="Rhea" id="RHEA:34287"/>
        <dbReference type="ChEBI" id="CHEBI:15377"/>
        <dbReference type="ChEBI" id="CHEBI:15379"/>
        <dbReference type="ChEBI" id="CHEBI:57504"/>
        <dbReference type="ChEBI" id="CHEBI:57924"/>
        <dbReference type="EC" id="1.14.18.1"/>
    </reaction>
</comment>
<gene>
    <name evidence="14" type="ORF">EJ04DRAFT_577798</name>
</gene>
<proteinExistence type="inferred from homology"/>
<protein>
    <recommendedName>
        <fullName evidence="3">tyrosinase</fullName>
        <ecNumber evidence="3">1.14.18.1</ecNumber>
    </recommendedName>
</protein>
<feature type="signal peptide" evidence="11">
    <location>
        <begin position="1"/>
        <end position="17"/>
    </location>
</feature>
<comment type="similarity">
    <text evidence="2">Belongs to the tyrosinase family.</text>
</comment>
<evidence type="ECO:0000256" key="6">
    <source>
        <dbReference type="ARBA" id="ARBA00023008"/>
    </source>
</evidence>
<organism evidence="14 15">
    <name type="scientific">Polyplosphaeria fusca</name>
    <dbReference type="NCBI Taxonomy" id="682080"/>
    <lineage>
        <taxon>Eukaryota</taxon>
        <taxon>Fungi</taxon>
        <taxon>Dikarya</taxon>
        <taxon>Ascomycota</taxon>
        <taxon>Pezizomycotina</taxon>
        <taxon>Dothideomycetes</taxon>
        <taxon>Pleosporomycetidae</taxon>
        <taxon>Pleosporales</taxon>
        <taxon>Tetraplosphaeriaceae</taxon>
        <taxon>Polyplosphaeria</taxon>
    </lineage>
</organism>
<keyword evidence="5" id="KW-0560">Oxidoreductase</keyword>
<evidence type="ECO:0000256" key="7">
    <source>
        <dbReference type="ARBA" id="ARBA00023033"/>
    </source>
</evidence>
<dbReference type="PROSITE" id="PS00497">
    <property type="entry name" value="TYROSINASE_1"/>
    <property type="match status" value="1"/>
</dbReference>
<dbReference type="InterPro" id="IPR041640">
    <property type="entry name" value="Tyrosinase_C"/>
</dbReference>
<evidence type="ECO:0000256" key="11">
    <source>
        <dbReference type="SAM" id="SignalP"/>
    </source>
</evidence>
<dbReference type="PANTHER" id="PTHR11474:SF76">
    <property type="entry name" value="SHKT DOMAIN-CONTAINING PROTEIN"/>
    <property type="match status" value="1"/>
</dbReference>
<evidence type="ECO:0000259" key="13">
    <source>
        <dbReference type="PROSITE" id="PS00498"/>
    </source>
</evidence>
<dbReference type="InterPro" id="IPR008922">
    <property type="entry name" value="Di-copper_centre_dom_sf"/>
</dbReference>
<dbReference type="Gene3D" id="1.10.1280.10">
    <property type="entry name" value="Di-copper center containing domain from catechol oxidase"/>
    <property type="match status" value="1"/>
</dbReference>
<dbReference type="GO" id="GO:0042438">
    <property type="term" value="P:melanin biosynthetic process"/>
    <property type="evidence" value="ECO:0007669"/>
    <property type="project" value="UniProtKB-KW"/>
</dbReference>
<dbReference type="EMBL" id="ML996164">
    <property type="protein sequence ID" value="KAF2733266.1"/>
    <property type="molecule type" value="Genomic_DNA"/>
</dbReference>
<feature type="chain" id="PRO_5040292547" description="tyrosinase" evidence="11">
    <location>
        <begin position="18"/>
        <end position="579"/>
    </location>
</feature>
<keyword evidence="4" id="KW-0479">Metal-binding</keyword>
<dbReference type="Pfam" id="PF00264">
    <property type="entry name" value="Tyrosinase"/>
    <property type="match status" value="1"/>
</dbReference>
<evidence type="ECO:0000256" key="8">
    <source>
        <dbReference type="ARBA" id="ARBA00023101"/>
    </source>
</evidence>
<evidence type="ECO:0000256" key="2">
    <source>
        <dbReference type="ARBA" id="ARBA00009928"/>
    </source>
</evidence>
<comment type="catalytic activity">
    <reaction evidence="10">
        <text>L-tyrosine + O2 = L-dopaquinone + H2O</text>
        <dbReference type="Rhea" id="RHEA:18117"/>
        <dbReference type="ChEBI" id="CHEBI:15377"/>
        <dbReference type="ChEBI" id="CHEBI:15379"/>
        <dbReference type="ChEBI" id="CHEBI:57924"/>
        <dbReference type="ChEBI" id="CHEBI:58315"/>
        <dbReference type="EC" id="1.14.18.1"/>
    </reaction>
</comment>
<evidence type="ECO:0000256" key="10">
    <source>
        <dbReference type="ARBA" id="ARBA00048881"/>
    </source>
</evidence>
<comment type="caution">
    <text evidence="14">The sequence shown here is derived from an EMBL/GenBank/DDBJ whole genome shotgun (WGS) entry which is preliminary data.</text>
</comment>
<keyword evidence="6" id="KW-0186">Copper</keyword>
<evidence type="ECO:0000259" key="12">
    <source>
        <dbReference type="PROSITE" id="PS00497"/>
    </source>
</evidence>
<sequence length="579" mass="63791">MWITKLLLFLFVTLVSCHPLQDRNGDPVLAGTTQDGKTLITGVELRPANGHAGIRREVRDLQNNYPDMWTVYIHGLRAFQQADEADTLSFYQVAGIHGKPYKAWNEAEGRPGILGGFCPHFQMLFLGWHRPYLALYEQILHDHVSYAALQFPVDQIARFGAAADEFRVPFWDWGLGEDAGGVPDSFTTPTINITGFDGNPTVWASMNSTVRWPTTDDAAGVSQEASFIASYKANARNLHDQVGNLFSSSENMFQFSMNYLEPTHGLIHGIVGGGMNDDPWGNMWPLEYSAFDPLFMLHHCNVDRIWALWQAAHPELWMETYNIGPHGTYAIDDNIDVNGSTPLPPFWRTDSDFWTTDQVRATQALGYVYPETMNWTYASPQDYQASVNATIAKLYSNSARARLTQAGAHSVGTFEKSDGYTDWTLDISVAHASLPPTFVVRFSFVGAFSSDPVVEVGRFSILMPGSSERGVRVRDAGEQEVQVAGHVSLTASLMDAVDEGKLANLGPGDVVPFLRDALTWRVFGGDGKGVGKEGVAGMQVTVVSREVEIPEDEGEMLVYGDPTTWEGATEGKIGGARMG</sequence>
<keyword evidence="8" id="KW-0470">Melanin biosynthesis</keyword>
<dbReference type="PRINTS" id="PR00092">
    <property type="entry name" value="TYROSINASE"/>
</dbReference>
<dbReference type="InterPro" id="IPR050316">
    <property type="entry name" value="Tyrosinase/Hemocyanin"/>
</dbReference>
<name>A0A9P4QYK7_9PLEO</name>
<feature type="domain" description="Tyrosinase copper-binding" evidence="13">
    <location>
        <begin position="292"/>
        <end position="303"/>
    </location>
</feature>
<keyword evidence="7" id="KW-0503">Monooxygenase</keyword>
<dbReference type="Pfam" id="PF18132">
    <property type="entry name" value="Tyrosinase_C"/>
    <property type="match status" value="1"/>
</dbReference>
<evidence type="ECO:0000313" key="15">
    <source>
        <dbReference type="Proteomes" id="UP000799444"/>
    </source>
</evidence>
<evidence type="ECO:0000256" key="5">
    <source>
        <dbReference type="ARBA" id="ARBA00023002"/>
    </source>
</evidence>
<reference evidence="14" key="1">
    <citation type="journal article" date="2020" name="Stud. Mycol.">
        <title>101 Dothideomycetes genomes: a test case for predicting lifestyles and emergence of pathogens.</title>
        <authorList>
            <person name="Haridas S."/>
            <person name="Albert R."/>
            <person name="Binder M."/>
            <person name="Bloem J."/>
            <person name="Labutti K."/>
            <person name="Salamov A."/>
            <person name="Andreopoulos B."/>
            <person name="Baker S."/>
            <person name="Barry K."/>
            <person name="Bills G."/>
            <person name="Bluhm B."/>
            <person name="Cannon C."/>
            <person name="Castanera R."/>
            <person name="Culley D."/>
            <person name="Daum C."/>
            <person name="Ezra D."/>
            <person name="Gonzalez J."/>
            <person name="Henrissat B."/>
            <person name="Kuo A."/>
            <person name="Liang C."/>
            <person name="Lipzen A."/>
            <person name="Lutzoni F."/>
            <person name="Magnuson J."/>
            <person name="Mondo S."/>
            <person name="Nolan M."/>
            <person name="Ohm R."/>
            <person name="Pangilinan J."/>
            <person name="Park H.-J."/>
            <person name="Ramirez L."/>
            <person name="Alfaro M."/>
            <person name="Sun H."/>
            <person name="Tritt A."/>
            <person name="Yoshinaga Y."/>
            <person name="Zwiers L.-H."/>
            <person name="Turgeon B."/>
            <person name="Goodwin S."/>
            <person name="Spatafora J."/>
            <person name="Crous P."/>
            <person name="Grigoriev I."/>
        </authorList>
    </citation>
    <scope>NUCLEOTIDE SEQUENCE</scope>
    <source>
        <strain evidence="14">CBS 125425</strain>
    </source>
</reference>
<dbReference type="GO" id="GO:0004503">
    <property type="term" value="F:tyrosinase activity"/>
    <property type="evidence" value="ECO:0007669"/>
    <property type="project" value="UniProtKB-EC"/>
</dbReference>
<dbReference type="EC" id="1.14.18.1" evidence="3"/>
<dbReference type="InterPro" id="IPR002227">
    <property type="entry name" value="Tyrosinase_Cu-bd"/>
</dbReference>
<evidence type="ECO:0000256" key="4">
    <source>
        <dbReference type="ARBA" id="ARBA00022723"/>
    </source>
</evidence>
<feature type="domain" description="Tyrosinase copper-binding" evidence="12">
    <location>
        <begin position="120"/>
        <end position="137"/>
    </location>
</feature>
<evidence type="ECO:0000313" key="14">
    <source>
        <dbReference type="EMBL" id="KAF2733266.1"/>
    </source>
</evidence>
<evidence type="ECO:0000256" key="3">
    <source>
        <dbReference type="ARBA" id="ARBA00011906"/>
    </source>
</evidence>
<comment type="cofactor">
    <cofactor evidence="1">
        <name>Cu(2+)</name>
        <dbReference type="ChEBI" id="CHEBI:29036"/>
    </cofactor>
</comment>
<keyword evidence="11" id="KW-0732">Signal</keyword>
<dbReference type="PROSITE" id="PS00498">
    <property type="entry name" value="TYROSINASE_2"/>
    <property type="match status" value="1"/>
</dbReference>
<dbReference type="PROSITE" id="PS51257">
    <property type="entry name" value="PROKAR_LIPOPROTEIN"/>
    <property type="match status" value="1"/>
</dbReference>
<dbReference type="SUPFAM" id="SSF48056">
    <property type="entry name" value="Di-copper centre-containing domain"/>
    <property type="match status" value="1"/>
</dbReference>
<dbReference type="PANTHER" id="PTHR11474">
    <property type="entry name" value="TYROSINASE FAMILY MEMBER"/>
    <property type="match status" value="1"/>
</dbReference>
<evidence type="ECO:0000256" key="1">
    <source>
        <dbReference type="ARBA" id="ARBA00001973"/>
    </source>
</evidence>
<dbReference type="Proteomes" id="UP000799444">
    <property type="component" value="Unassembled WGS sequence"/>
</dbReference>
<keyword evidence="15" id="KW-1185">Reference proteome</keyword>
<dbReference type="AlphaFoldDB" id="A0A9P4QYK7"/>
<dbReference type="GO" id="GO:0046872">
    <property type="term" value="F:metal ion binding"/>
    <property type="evidence" value="ECO:0007669"/>
    <property type="project" value="UniProtKB-KW"/>
</dbReference>
<evidence type="ECO:0000256" key="9">
    <source>
        <dbReference type="ARBA" id="ARBA00048233"/>
    </source>
</evidence>
<dbReference type="OrthoDB" id="6132182at2759"/>